<dbReference type="AlphaFoldDB" id="A0A1M6VJG8"/>
<keyword evidence="1" id="KW-1133">Transmembrane helix</keyword>
<dbReference type="RefSeq" id="WP_073431586.1">
    <property type="nucleotide sequence ID" value="NZ_CADFGY010000008.1"/>
</dbReference>
<gene>
    <name evidence="2" type="ORF">SAMN05192548_103963</name>
</gene>
<evidence type="ECO:0008006" key="4">
    <source>
        <dbReference type="Google" id="ProtNLM"/>
    </source>
</evidence>
<evidence type="ECO:0000256" key="1">
    <source>
        <dbReference type="SAM" id="Phobius"/>
    </source>
</evidence>
<dbReference type="OrthoDB" id="5958009at2"/>
<organism evidence="2 3">
    <name type="scientific">Paraburkholderia terricola</name>
    <dbReference type="NCBI Taxonomy" id="169427"/>
    <lineage>
        <taxon>Bacteria</taxon>
        <taxon>Pseudomonadati</taxon>
        <taxon>Pseudomonadota</taxon>
        <taxon>Betaproteobacteria</taxon>
        <taxon>Burkholderiales</taxon>
        <taxon>Burkholderiaceae</taxon>
        <taxon>Paraburkholderia</taxon>
    </lineage>
</organism>
<dbReference type="Gene3D" id="1.10.10.1320">
    <property type="entry name" value="Anti-sigma factor, zinc-finger domain"/>
    <property type="match status" value="1"/>
</dbReference>
<dbReference type="InterPro" id="IPR041916">
    <property type="entry name" value="Anti_sigma_zinc_sf"/>
</dbReference>
<keyword evidence="1" id="KW-0472">Membrane</keyword>
<proteinExistence type="predicted"/>
<feature type="transmembrane region" description="Helical" evidence="1">
    <location>
        <begin position="101"/>
        <end position="123"/>
    </location>
</feature>
<accession>A0A1M6VJG8</accession>
<keyword evidence="1" id="KW-0812">Transmembrane</keyword>
<dbReference type="EMBL" id="FRAB01000039">
    <property type="protein sequence ID" value="SHK81652.1"/>
    <property type="molecule type" value="Genomic_DNA"/>
</dbReference>
<protein>
    <recommendedName>
        <fullName evidence="4">Zinc-finger</fullName>
    </recommendedName>
</protein>
<sequence>MNMSGKGELTHLHAWELLPWIVNGRASEADERLVGAHVRDCEQCRDELAAQRRLHAAMTPHEHAGDLDIERGLARLWERFDEAEAPAARGAASAPRRSRMAALAAGLAVLALLEAGGLAMLGIQHDDPGAPANYRTLSEPAAATRATIRLVADPAMPVGRLQALLAPLHLQIVGGPGENGVYSLAPSAGHADVAAQLSTLRAAPQVRFAEPVGGA</sequence>
<dbReference type="Proteomes" id="UP000184395">
    <property type="component" value="Unassembled WGS sequence"/>
</dbReference>
<reference evidence="2 3" key="1">
    <citation type="submission" date="2016-11" db="EMBL/GenBank/DDBJ databases">
        <authorList>
            <person name="Jaros S."/>
            <person name="Januszkiewicz K."/>
            <person name="Wedrychowicz H."/>
        </authorList>
    </citation>
    <scope>NUCLEOTIDE SEQUENCE [LARGE SCALE GENOMIC DNA]</scope>
    <source>
        <strain evidence="2 3">LMG 20594</strain>
    </source>
</reference>
<name>A0A1M6VJG8_9BURK</name>
<evidence type="ECO:0000313" key="3">
    <source>
        <dbReference type="Proteomes" id="UP000184395"/>
    </source>
</evidence>
<evidence type="ECO:0000313" key="2">
    <source>
        <dbReference type="EMBL" id="SHK81652.1"/>
    </source>
</evidence>